<evidence type="ECO:0000256" key="3">
    <source>
        <dbReference type="ARBA" id="ARBA00022448"/>
    </source>
</evidence>
<dbReference type="PANTHER" id="PTHR23427">
    <property type="entry name" value="SURFEIT LOCUS PROTEIN"/>
    <property type="match status" value="1"/>
</dbReference>
<evidence type="ECO:0000313" key="10">
    <source>
        <dbReference type="Proteomes" id="UP000694941"/>
    </source>
</evidence>
<feature type="transmembrane region" description="Helical" evidence="9">
    <location>
        <begin position="206"/>
        <end position="225"/>
    </location>
</feature>
<dbReference type="PANTHER" id="PTHR23427:SF1">
    <property type="entry name" value="SURFEIT LOCUS PROTEIN 4"/>
    <property type="match status" value="1"/>
</dbReference>
<keyword evidence="10" id="KW-1185">Reference proteome</keyword>
<evidence type="ECO:0000313" key="12">
    <source>
        <dbReference type="RefSeq" id="XP_022241587.1"/>
    </source>
</evidence>
<keyword evidence="4 9" id="KW-0812">Transmembrane</keyword>
<evidence type="ECO:0000256" key="8">
    <source>
        <dbReference type="ARBA" id="ARBA00023136"/>
    </source>
</evidence>
<evidence type="ECO:0000313" key="11">
    <source>
        <dbReference type="RefSeq" id="XP_013774471.1"/>
    </source>
</evidence>
<evidence type="ECO:0000256" key="1">
    <source>
        <dbReference type="ARBA" id="ARBA00004477"/>
    </source>
</evidence>
<feature type="transmembrane region" description="Helical" evidence="9">
    <location>
        <begin position="63"/>
        <end position="85"/>
    </location>
</feature>
<comment type="similarity">
    <text evidence="2">Belongs to the SURF4 family.</text>
</comment>
<feature type="transmembrane region" description="Helical" evidence="9">
    <location>
        <begin position="92"/>
        <end position="110"/>
    </location>
</feature>
<dbReference type="Pfam" id="PF02077">
    <property type="entry name" value="SURF4"/>
    <property type="match status" value="1"/>
</dbReference>
<comment type="subcellular location">
    <subcellularLocation>
        <location evidence="1">Endoplasmic reticulum membrane</location>
        <topology evidence="1">Multi-pass membrane protein</topology>
    </subcellularLocation>
</comment>
<keyword evidence="7 9" id="KW-1133">Transmembrane helix</keyword>
<feature type="transmembrane region" description="Helical" evidence="9">
    <location>
        <begin position="237"/>
        <end position="258"/>
    </location>
</feature>
<dbReference type="RefSeq" id="XP_022241588.1">
    <property type="nucleotide sequence ID" value="XM_022385880.1"/>
</dbReference>
<organism evidence="10 11">
    <name type="scientific">Limulus polyphemus</name>
    <name type="common">Atlantic horseshoe crab</name>
    <dbReference type="NCBI Taxonomy" id="6850"/>
    <lineage>
        <taxon>Eukaryota</taxon>
        <taxon>Metazoa</taxon>
        <taxon>Ecdysozoa</taxon>
        <taxon>Arthropoda</taxon>
        <taxon>Chelicerata</taxon>
        <taxon>Merostomata</taxon>
        <taxon>Xiphosura</taxon>
        <taxon>Limulidae</taxon>
        <taxon>Limulus</taxon>
    </lineage>
</organism>
<accession>A0ABM1B477</accession>
<keyword evidence="3" id="KW-0813">Transport</keyword>
<dbReference type="PROSITE" id="PS01339">
    <property type="entry name" value="SURF4"/>
    <property type="match status" value="1"/>
</dbReference>
<gene>
    <name evidence="11 12 13" type="primary">LOC106459400</name>
</gene>
<evidence type="ECO:0000313" key="13">
    <source>
        <dbReference type="RefSeq" id="XP_022241588.1"/>
    </source>
</evidence>
<feature type="transmembrane region" description="Helical" evidence="9">
    <location>
        <begin position="179"/>
        <end position="199"/>
    </location>
</feature>
<keyword evidence="8 9" id="KW-0472">Membrane</keyword>
<dbReference type="InterPro" id="IPR002995">
    <property type="entry name" value="Surf4"/>
</dbReference>
<protein>
    <submittedName>
        <fullName evidence="11 12">Surfeit locus protein 4 homolog isoform X1</fullName>
    </submittedName>
</protein>
<sequence length="267" mass="30474">MNQNKLLSKAEDVADEVLRYGKHIMPHLARLCLVSTFIEDGIRMWLQWSDQQEFIRTSWNCGWFLASIFVLFNLVVQLGGSAMVLIRQKVEVACGLLFSIVVLQTFAYNLVWNVQFLPRCLSLIGALLLLLAESRVEGKRLFAGVPSLGDNKPRNYLQLTGRVLLVFMFITVLRFEVSFIQIIQNIVASALMVLVTIGYKTKLSALFLVIWLTILNIYLNPWWSVHSHFADFLRYDFFQTLSVIGGLLMVVSLGPGGVSMDEHKKRW</sequence>
<keyword evidence="5" id="KW-0256">Endoplasmic reticulum</keyword>
<name>A0ABM1B477_LIMPO</name>
<evidence type="ECO:0000256" key="5">
    <source>
        <dbReference type="ARBA" id="ARBA00022824"/>
    </source>
</evidence>
<dbReference type="RefSeq" id="XP_022241587.1">
    <property type="nucleotide sequence ID" value="XM_022385879.1"/>
</dbReference>
<proteinExistence type="inferred from homology"/>
<keyword evidence="6" id="KW-0653">Protein transport</keyword>
<dbReference type="Proteomes" id="UP000694941">
    <property type="component" value="Unplaced"/>
</dbReference>
<dbReference type="RefSeq" id="XP_013774471.1">
    <property type="nucleotide sequence ID" value="XM_013919017.2"/>
</dbReference>
<dbReference type="GeneID" id="106459400"/>
<evidence type="ECO:0000256" key="4">
    <source>
        <dbReference type="ARBA" id="ARBA00022692"/>
    </source>
</evidence>
<evidence type="ECO:0000256" key="6">
    <source>
        <dbReference type="ARBA" id="ARBA00022927"/>
    </source>
</evidence>
<dbReference type="InterPro" id="IPR045214">
    <property type="entry name" value="Surf1/Surf4"/>
</dbReference>
<evidence type="ECO:0000256" key="2">
    <source>
        <dbReference type="ARBA" id="ARBA00006945"/>
    </source>
</evidence>
<evidence type="ECO:0000256" key="7">
    <source>
        <dbReference type="ARBA" id="ARBA00022989"/>
    </source>
</evidence>
<reference evidence="11 12" key="1">
    <citation type="submission" date="2025-05" db="UniProtKB">
        <authorList>
            <consortium name="RefSeq"/>
        </authorList>
    </citation>
    <scope>IDENTIFICATION</scope>
    <source>
        <tissue evidence="11 12">Muscle</tissue>
    </source>
</reference>
<evidence type="ECO:0000256" key="9">
    <source>
        <dbReference type="SAM" id="Phobius"/>
    </source>
</evidence>